<dbReference type="AlphaFoldDB" id="A0A811U7A7"/>
<protein>
    <submittedName>
        <fullName evidence="3">(Mediterranean fruit fly) hypothetical protein</fullName>
    </submittedName>
</protein>
<keyword evidence="2" id="KW-0472">Membrane</keyword>
<feature type="transmembrane region" description="Helical" evidence="2">
    <location>
        <begin position="125"/>
        <end position="145"/>
    </location>
</feature>
<dbReference type="Pfam" id="PF07898">
    <property type="entry name" value="DUF1676"/>
    <property type="match status" value="1"/>
</dbReference>
<name>A0A811U7A7_CERCA</name>
<keyword evidence="2" id="KW-1133">Transmembrane helix</keyword>
<evidence type="ECO:0000256" key="2">
    <source>
        <dbReference type="SAM" id="Phobius"/>
    </source>
</evidence>
<feature type="transmembrane region" description="Helical" evidence="2">
    <location>
        <begin position="157"/>
        <end position="175"/>
    </location>
</feature>
<sequence>MSGSVFPFGGILLFHSFWSYGLLHCAADAAVAATVTVNPTMPTQQLDGAAVGTVLTAPAALTVEELKSLANNSLPQTEMPTLKRKNEKPKDVRSGTTATKVSLRNLAQELNEGRGRHKRRKMLKYLQPLLIGVLIVKFILLPLVLKTLTALSTSSFVMSKIALAAAGLLVLKWLLTGSGDGGGGYDGGAKERTHVEIVHLPVPLTKSYHRGGGGGAGVSTLNGWNDLSLSGSSSVLAIKHMGKPNKYIPVGDVKDMAHIVAAAAVADTTNNGGNGYRNTHPVYDGKPFL</sequence>
<keyword evidence="2" id="KW-0812">Transmembrane</keyword>
<dbReference type="PANTHER" id="PTHR21879">
    <property type="entry name" value="FI03362P-RELATED-RELATED"/>
    <property type="match status" value="1"/>
</dbReference>
<accession>A0A811U7A7</accession>
<evidence type="ECO:0000313" key="3">
    <source>
        <dbReference type="EMBL" id="CAD6993253.1"/>
    </source>
</evidence>
<dbReference type="GO" id="GO:0016020">
    <property type="term" value="C:membrane"/>
    <property type="evidence" value="ECO:0007669"/>
    <property type="project" value="TreeGrafter"/>
</dbReference>
<dbReference type="PANTHER" id="PTHR21879:SF22">
    <property type="entry name" value="FI03362P-RELATED"/>
    <property type="match status" value="1"/>
</dbReference>
<keyword evidence="4" id="KW-1185">Reference proteome</keyword>
<dbReference type="EMBL" id="CAJHJT010000001">
    <property type="protein sequence ID" value="CAD6993253.1"/>
    <property type="molecule type" value="Genomic_DNA"/>
</dbReference>
<evidence type="ECO:0000313" key="4">
    <source>
        <dbReference type="Proteomes" id="UP000606786"/>
    </source>
</evidence>
<comment type="caution">
    <text evidence="3">The sequence shown here is derived from an EMBL/GenBank/DDBJ whole genome shotgun (WGS) entry which is preliminary data.</text>
</comment>
<proteinExistence type="predicted"/>
<reference evidence="3" key="1">
    <citation type="submission" date="2020-11" db="EMBL/GenBank/DDBJ databases">
        <authorList>
            <person name="Whitehead M."/>
        </authorList>
    </citation>
    <scope>NUCLEOTIDE SEQUENCE</scope>
    <source>
        <strain evidence="3">EGII</strain>
    </source>
</reference>
<evidence type="ECO:0000256" key="1">
    <source>
        <dbReference type="SAM" id="MobiDB-lite"/>
    </source>
</evidence>
<gene>
    <name evidence="3" type="ORF">CCAP1982_LOCUS2070</name>
</gene>
<feature type="region of interest" description="Disordered" evidence="1">
    <location>
        <begin position="76"/>
        <end position="97"/>
    </location>
</feature>
<dbReference type="Proteomes" id="UP000606786">
    <property type="component" value="Unassembled WGS sequence"/>
</dbReference>
<organism evidence="3 4">
    <name type="scientific">Ceratitis capitata</name>
    <name type="common">Mediterranean fruit fly</name>
    <name type="synonym">Tephritis capitata</name>
    <dbReference type="NCBI Taxonomy" id="7213"/>
    <lineage>
        <taxon>Eukaryota</taxon>
        <taxon>Metazoa</taxon>
        <taxon>Ecdysozoa</taxon>
        <taxon>Arthropoda</taxon>
        <taxon>Hexapoda</taxon>
        <taxon>Insecta</taxon>
        <taxon>Pterygota</taxon>
        <taxon>Neoptera</taxon>
        <taxon>Endopterygota</taxon>
        <taxon>Diptera</taxon>
        <taxon>Brachycera</taxon>
        <taxon>Muscomorpha</taxon>
        <taxon>Tephritoidea</taxon>
        <taxon>Tephritidae</taxon>
        <taxon>Ceratitis</taxon>
        <taxon>Ceratitis</taxon>
    </lineage>
</organism>
<dbReference type="OrthoDB" id="6627826at2759"/>
<dbReference type="InterPro" id="IPR012464">
    <property type="entry name" value="DUF1676"/>
</dbReference>